<dbReference type="AlphaFoldDB" id="A0A2H0ZY16"/>
<dbReference type="InterPro" id="IPR036322">
    <property type="entry name" value="WD40_repeat_dom_sf"/>
</dbReference>
<organism evidence="16">
    <name type="scientific">Candidozyma auris</name>
    <name type="common">Yeast</name>
    <name type="synonym">Candida auris</name>
    <dbReference type="NCBI Taxonomy" id="498019"/>
    <lineage>
        <taxon>Eukaryota</taxon>
        <taxon>Fungi</taxon>
        <taxon>Dikarya</taxon>
        <taxon>Ascomycota</taxon>
        <taxon>Saccharomycotina</taxon>
        <taxon>Pichiomycetes</taxon>
        <taxon>Metschnikowiaceae</taxon>
        <taxon>Candidozyma</taxon>
    </lineage>
</organism>
<name>A0A2H0ZY16_CANAR</name>
<keyword evidence="7 12" id="KW-0156">Chromatin regulator</keyword>
<dbReference type="OMA" id="YEFQMEH"/>
<dbReference type="InterPro" id="IPR015943">
    <property type="entry name" value="WD40/YVTN_repeat-like_dom_sf"/>
</dbReference>
<dbReference type="GO" id="GO:0006355">
    <property type="term" value="P:regulation of DNA-templated transcription"/>
    <property type="evidence" value="ECO:0007669"/>
    <property type="project" value="InterPro"/>
</dbReference>
<dbReference type="InterPro" id="IPR001680">
    <property type="entry name" value="WD40_rpt"/>
</dbReference>
<keyword evidence="8 12" id="KW-0805">Transcription regulation</keyword>
<dbReference type="PANTHER" id="PTHR13831:SF0">
    <property type="entry name" value="PROTEIN HIRA"/>
    <property type="match status" value="1"/>
</dbReference>
<dbReference type="SMART" id="SM00320">
    <property type="entry name" value="WD40"/>
    <property type="match status" value="6"/>
</dbReference>
<evidence type="ECO:0000256" key="2">
    <source>
        <dbReference type="ARBA" id="ARBA00004123"/>
    </source>
</evidence>
<dbReference type="GO" id="GO:0005634">
    <property type="term" value="C:nucleus"/>
    <property type="evidence" value="ECO:0007669"/>
    <property type="project" value="UniProtKB-SubCell"/>
</dbReference>
<dbReference type="GO" id="GO:0031491">
    <property type="term" value="F:nucleosome binding"/>
    <property type="evidence" value="ECO:0007669"/>
    <property type="project" value="TreeGrafter"/>
</dbReference>
<evidence type="ECO:0000256" key="7">
    <source>
        <dbReference type="ARBA" id="ARBA00022853"/>
    </source>
</evidence>
<keyword evidence="10 12" id="KW-0539">Nucleus</keyword>
<protein>
    <recommendedName>
        <fullName evidence="12">Protein HIR</fullName>
    </recommendedName>
</protein>
<feature type="repeat" description="WD" evidence="11">
    <location>
        <begin position="187"/>
        <end position="218"/>
    </location>
</feature>
<feature type="repeat" description="WD" evidence="11">
    <location>
        <begin position="145"/>
        <end position="186"/>
    </location>
</feature>
<dbReference type="InterPro" id="IPR031120">
    <property type="entry name" value="HIR1-like"/>
</dbReference>
<feature type="compositionally biased region" description="Basic and acidic residues" evidence="13">
    <location>
        <begin position="544"/>
        <end position="555"/>
    </location>
</feature>
<sequence length="959" mass="107990">MHIIKLPWLGHRAENKFIECYAISVNHNGTKVATGGLDGNVKIWDTQSILRYKNYKEEDEKKGDPSDRMDIIESSHNLKRPIASMSRHNGAVTCVKFSPDGKFLASGSDDKIVLIWEKDEESTNRPKQFGETEADLEHWMVRKRLVAHDNDVQDICWSPDGSLLITVGLDRSIIIWSGTTFERIKRYDIHQSMVKGIVFDPANKFFATASDDRTVRIFRYSRKVNDVSANNYEFQVEHIVMDPFKKSPLTSYFRRMSWSPDGQHIAVPNATNGPVTAVVIINRGNWATDVTLIGHEAPCEVCSFSPRLFRSDDGKKDQYMTILATGGQDRTLAIWSTGCTKPLVVAEEIVGNAITDICWAPDGQSLFLTSLDGSVTCVMFEENELGEVVAEDVNDSQLLRYGGDRESAVFAESTEQLELEALATAEGRIVTPRQITPKPESKSRTDDDFTTAPSTPQRPKDNDPSPKKINNLTQTVRITKDGKKRVAPMLISSSSATTKPSSLLQPVSKGAKKFDISNKLSQTPYHLPRLGVQTSVHGLRKRDQRTGDTEQRSNEDPDNDNEDIGLDDITTVGTSQTGVSYRKQAKRYRRWLMIHKYPTPFKYISDLPNVLFRNAAAMNHELGNLLQKKDLTSTQELINPSSIDAIDENILFQVVVQSIQHVSGSSRDELLDEVLNGDNDQLVTSLVEIRNGTAWPEDDGSVNVDLGQRLDFQDPTQVIVTNDVRDGQRTYILYFPFRIQQVIPIILESCLHLYVLISFDGALQFIRAETGSYITPLLELGSNVIFSKQRGPHILVLTSSGLIYMWHLSTNGGHRLNVILSGDSIASVLNSETNLPKVDPEAVKRGEFPSVVVDVVKSIDVDASDGMPYITMTHSNSVYKFSLEMRVWLKVVDPWYFLALTEAEVYSRSPIFQNLLRKTYTNTQELVERGQQSRYTFDEDNDELKRTMQERFKELVELC</sequence>
<dbReference type="GO" id="GO:0006351">
    <property type="term" value="P:DNA-templated transcription"/>
    <property type="evidence" value="ECO:0007669"/>
    <property type="project" value="InterPro"/>
</dbReference>
<evidence type="ECO:0000259" key="14">
    <source>
        <dbReference type="Pfam" id="PF07569"/>
    </source>
</evidence>
<dbReference type="GO" id="GO:0000417">
    <property type="term" value="C:HIR complex"/>
    <property type="evidence" value="ECO:0007669"/>
    <property type="project" value="TreeGrafter"/>
</dbReference>
<feature type="domain" description="Protein HIRA-like C-terminal" evidence="14">
    <location>
        <begin position="771"/>
        <end position="954"/>
    </location>
</feature>
<dbReference type="Proteomes" id="UP000825438">
    <property type="component" value="Chromosome I"/>
</dbReference>
<evidence type="ECO:0000313" key="17">
    <source>
        <dbReference type="EMBL" id="QWW22800.1"/>
    </source>
</evidence>
<comment type="similarity">
    <text evidence="3 12">Belongs to the WD repeat HIR1 family.</text>
</comment>
<feature type="compositionally biased region" description="Polar residues" evidence="13">
    <location>
        <begin position="468"/>
        <end position="477"/>
    </location>
</feature>
<proteinExistence type="inferred from homology"/>
<evidence type="ECO:0000256" key="11">
    <source>
        <dbReference type="PROSITE-ProRule" id="PRU00221"/>
    </source>
</evidence>
<dbReference type="STRING" id="498019.A0A2H0ZY16"/>
<dbReference type="VEuPathDB" id="FungiDB:CJJ09_001828"/>
<accession>A0A2H0ZY16</accession>
<dbReference type="EMBL" id="PEKT02000004">
    <property type="protein sequence ID" value="PIS55547.1"/>
    <property type="molecule type" value="Genomic_DNA"/>
</dbReference>
<dbReference type="VEuPathDB" id="FungiDB:CJI96_0000114"/>
<keyword evidence="5 11" id="KW-0853">WD repeat</keyword>
<dbReference type="InterPro" id="IPR011494">
    <property type="entry name" value="HIRA-like_C"/>
</dbReference>
<gene>
    <name evidence="16" type="ORF">B9J08_001649</name>
    <name evidence="17" type="ORF">CA7LBN_001547</name>
</gene>
<dbReference type="VEuPathDB" id="FungiDB:CJI97_001661"/>
<keyword evidence="6 12" id="KW-0677">Repeat</keyword>
<feature type="repeat" description="WD" evidence="11">
    <location>
        <begin position="22"/>
        <end position="48"/>
    </location>
</feature>
<evidence type="ECO:0000256" key="1">
    <source>
        <dbReference type="ARBA" id="ARBA00002677"/>
    </source>
</evidence>
<dbReference type="Pfam" id="PF00400">
    <property type="entry name" value="WD40"/>
    <property type="match status" value="1"/>
</dbReference>
<reference evidence="16" key="2">
    <citation type="submission" date="2017-11" db="EMBL/GenBank/DDBJ databases">
        <title>Candida auris genome assembly and annotation.</title>
        <authorList>
            <person name="Munoz J.F."/>
            <person name="Gade L.G."/>
            <person name="Chow N.A."/>
            <person name="Litvintseva A.P."/>
            <person name="Loparev V.N."/>
            <person name="Cuomo C.A."/>
        </authorList>
    </citation>
    <scope>NUCLEOTIDE SEQUENCE</scope>
    <source>
        <strain evidence="16">B8441</strain>
    </source>
</reference>
<dbReference type="Pfam" id="PF09453">
    <property type="entry name" value="HIRA_B"/>
    <property type="match status" value="1"/>
</dbReference>
<evidence type="ECO:0000256" key="12">
    <source>
        <dbReference type="RuleBase" id="RU364014"/>
    </source>
</evidence>
<dbReference type="PROSITE" id="PS50082">
    <property type="entry name" value="WD_REPEATS_2"/>
    <property type="match status" value="4"/>
</dbReference>
<dbReference type="PROSITE" id="PS50294">
    <property type="entry name" value="WD_REPEATS_REGION"/>
    <property type="match status" value="2"/>
</dbReference>
<dbReference type="FunFam" id="2.130.10.10:FF:001073">
    <property type="entry name" value="Protein HIR"/>
    <property type="match status" value="1"/>
</dbReference>
<dbReference type="InterPro" id="IPR019775">
    <property type="entry name" value="WD40_repeat_CS"/>
</dbReference>
<dbReference type="PANTHER" id="PTHR13831">
    <property type="entry name" value="MEMBER OF THE HIR1 FAMILY OF WD-REPEAT PROTEINS"/>
    <property type="match status" value="1"/>
</dbReference>
<dbReference type="VEuPathDB" id="FungiDB:CJJ07_000054"/>
<dbReference type="VEuPathDB" id="FungiDB:QG37_05345"/>
<dbReference type="VEuPathDB" id="FungiDB:B9J08_001649"/>
<dbReference type="GO" id="GO:0000785">
    <property type="term" value="C:chromatin"/>
    <property type="evidence" value="ECO:0007669"/>
    <property type="project" value="TreeGrafter"/>
</dbReference>
<evidence type="ECO:0000256" key="3">
    <source>
        <dbReference type="ARBA" id="ARBA00007306"/>
    </source>
</evidence>
<dbReference type="InterPro" id="IPR055410">
    <property type="entry name" value="Beta-prop_CAF1B_HIR1"/>
</dbReference>
<dbReference type="Pfam" id="PF07569">
    <property type="entry name" value="Hira"/>
    <property type="match status" value="1"/>
</dbReference>
<feature type="region of interest" description="Disordered" evidence="13">
    <location>
        <begin position="428"/>
        <end position="504"/>
    </location>
</feature>
<evidence type="ECO:0000256" key="6">
    <source>
        <dbReference type="ARBA" id="ARBA00022737"/>
    </source>
</evidence>
<evidence type="ECO:0000313" key="16">
    <source>
        <dbReference type="EMBL" id="PIS55547.1"/>
    </source>
</evidence>
<dbReference type="PROSITE" id="PS00678">
    <property type="entry name" value="WD_REPEATS_1"/>
    <property type="match status" value="1"/>
</dbReference>
<feature type="domain" description="CAF1B/HIR1 beta-propeller" evidence="15">
    <location>
        <begin position="80"/>
        <end position="385"/>
    </location>
</feature>
<feature type="region of interest" description="Disordered" evidence="13">
    <location>
        <begin position="525"/>
        <end position="570"/>
    </location>
</feature>
<feature type="compositionally biased region" description="Low complexity" evidence="13">
    <location>
        <begin position="492"/>
        <end position="502"/>
    </location>
</feature>
<dbReference type="Pfam" id="PF24105">
    <property type="entry name" value="Beta-prop_CAF1B_HIR1"/>
    <property type="match status" value="1"/>
</dbReference>
<dbReference type="CDD" id="cd00200">
    <property type="entry name" value="WD40"/>
    <property type="match status" value="1"/>
</dbReference>
<reference evidence="17" key="3">
    <citation type="submission" date="2021-06" db="EMBL/GenBank/DDBJ databases">
        <title>Candida auris outbreak in lebanese hospital.</title>
        <authorList>
            <person name="Finianos M."/>
        </authorList>
    </citation>
    <scope>NUCLEOTIDE SEQUENCE</scope>
    <source>
        <strain evidence="17">CA7LBN</strain>
    </source>
</reference>
<keyword evidence="9 12" id="KW-0804">Transcription</keyword>
<dbReference type="EMBL" id="CP076749">
    <property type="protein sequence ID" value="QWW22800.1"/>
    <property type="molecule type" value="Genomic_DNA"/>
</dbReference>
<feature type="compositionally biased region" description="Acidic residues" evidence="13">
    <location>
        <begin position="556"/>
        <end position="566"/>
    </location>
</feature>
<evidence type="ECO:0000256" key="5">
    <source>
        <dbReference type="ARBA" id="ARBA00022574"/>
    </source>
</evidence>
<evidence type="ECO:0000256" key="8">
    <source>
        <dbReference type="ARBA" id="ARBA00023015"/>
    </source>
</evidence>
<dbReference type="SUPFAM" id="SSF50978">
    <property type="entry name" value="WD40 repeat-like"/>
    <property type="match status" value="1"/>
</dbReference>
<evidence type="ECO:0000259" key="15">
    <source>
        <dbReference type="Pfam" id="PF24105"/>
    </source>
</evidence>
<reference evidence="16" key="1">
    <citation type="journal article" date="2017" name="Clin. Infect. Dis.">
        <title>Simultaneous emergence of multidrug-resistant Candida auris on 3 continents confirmed by whole-genome sequencing and epidemiological analyses.</title>
        <authorList>
            <person name="Lockhart S.R."/>
            <person name="Etienne K.A."/>
            <person name="Vallabhaneni S."/>
            <person name="Farooqi J."/>
            <person name="Chowdhary A."/>
            <person name="Govender N.P."/>
            <person name="Colombo A.L."/>
            <person name="Calvo B."/>
            <person name="Cuomo C.A."/>
            <person name="Desjardins C.A."/>
            <person name="Berkow E.L."/>
            <person name="Castanheira M."/>
            <person name="Magobo R.E."/>
            <person name="Jabeen K."/>
            <person name="Asghar R.J."/>
            <person name="Meis J.F."/>
            <person name="Jackson B."/>
            <person name="Chiller T."/>
            <person name="Litvintseva A.P."/>
        </authorList>
    </citation>
    <scope>NUCLEOTIDE SEQUENCE [LARGE SCALE GENOMIC DNA]</scope>
    <source>
        <strain evidence="16">B8441</strain>
    </source>
</reference>
<evidence type="ECO:0000256" key="4">
    <source>
        <dbReference type="ARBA" id="ARBA00022491"/>
    </source>
</evidence>
<comment type="subcellular location">
    <subcellularLocation>
        <location evidence="2 12">Nucleus</location>
    </subcellularLocation>
</comment>
<evidence type="ECO:0000256" key="9">
    <source>
        <dbReference type="ARBA" id="ARBA00023163"/>
    </source>
</evidence>
<evidence type="ECO:0000256" key="13">
    <source>
        <dbReference type="SAM" id="MobiDB-lite"/>
    </source>
</evidence>
<dbReference type="GO" id="GO:0006338">
    <property type="term" value="P:chromatin remodeling"/>
    <property type="evidence" value="ECO:0007669"/>
    <property type="project" value="InterPro"/>
</dbReference>
<dbReference type="Gene3D" id="2.130.10.10">
    <property type="entry name" value="YVTN repeat-like/Quinoprotein amine dehydrogenase"/>
    <property type="match status" value="2"/>
</dbReference>
<feature type="repeat" description="WD" evidence="11">
    <location>
        <begin position="85"/>
        <end position="117"/>
    </location>
</feature>
<keyword evidence="4 12" id="KW-0678">Repressor</keyword>
<comment type="function">
    <text evidence="1 12">Required for replication-independent chromatin assembly and for the periodic repression of histone gene transcription during the cell cycle.</text>
</comment>
<dbReference type="InterPro" id="IPR019015">
    <property type="entry name" value="HIRA_B_motif"/>
</dbReference>
<evidence type="ECO:0000256" key="10">
    <source>
        <dbReference type="ARBA" id="ARBA00023242"/>
    </source>
</evidence>